<organism evidence="5 6">
    <name type="scientific">Ponticaulis profundi</name>
    <dbReference type="NCBI Taxonomy" id="2665222"/>
    <lineage>
        <taxon>Bacteria</taxon>
        <taxon>Pseudomonadati</taxon>
        <taxon>Pseudomonadota</taxon>
        <taxon>Alphaproteobacteria</taxon>
        <taxon>Hyphomonadales</taxon>
        <taxon>Hyphomonadaceae</taxon>
        <taxon>Ponticaulis</taxon>
    </lineage>
</organism>
<dbReference type="InterPro" id="IPR015424">
    <property type="entry name" value="PyrdxlP-dep_Trfase"/>
</dbReference>
<dbReference type="NCBIfam" id="TIGR00707">
    <property type="entry name" value="argD"/>
    <property type="match status" value="1"/>
</dbReference>
<dbReference type="NCBIfam" id="NF002325">
    <property type="entry name" value="PRK01278.1"/>
    <property type="match status" value="1"/>
</dbReference>
<dbReference type="PANTHER" id="PTHR11986:SF113">
    <property type="entry name" value="SUCCINYLORNITHINE TRANSAMINASE"/>
    <property type="match status" value="1"/>
</dbReference>
<evidence type="ECO:0000256" key="4">
    <source>
        <dbReference type="HAMAP-Rule" id="MF_01107"/>
    </source>
</evidence>
<feature type="binding site" evidence="4">
    <location>
        <position position="273"/>
    </location>
    <ligand>
        <name>N(2)-acetyl-L-ornithine</name>
        <dbReference type="ChEBI" id="CHEBI:57805"/>
    </ligand>
</feature>
<accession>A0ABW1SCE0</accession>
<keyword evidence="6" id="KW-1185">Reference proteome</keyword>
<dbReference type="InterPro" id="IPR015422">
    <property type="entry name" value="PyrdxlP-dep_Trfase_small"/>
</dbReference>
<feature type="modified residue" description="N6-(pyridoxal phosphate)lysine" evidence="4">
    <location>
        <position position="245"/>
    </location>
</feature>
<keyword evidence="4" id="KW-0028">Amino-acid biosynthesis</keyword>
<keyword evidence="4" id="KW-0055">Arginine biosynthesis</keyword>
<keyword evidence="2 4" id="KW-0808">Transferase</keyword>
<protein>
    <recommendedName>
        <fullName evidence="4">Acetylornithine aminotransferase</fullName>
        <shortName evidence="4">ACOAT</shortName>
        <ecNumber evidence="4">2.6.1.11</ecNumber>
    </recommendedName>
</protein>
<dbReference type="HAMAP" id="MF_01107">
    <property type="entry name" value="ArgD_aminotrans_3"/>
    <property type="match status" value="1"/>
</dbReference>
<keyword evidence="4" id="KW-0963">Cytoplasm</keyword>
<evidence type="ECO:0000256" key="2">
    <source>
        <dbReference type="ARBA" id="ARBA00022679"/>
    </source>
</evidence>
<dbReference type="EMBL" id="JBHSSW010000017">
    <property type="protein sequence ID" value="MFC6198937.1"/>
    <property type="molecule type" value="Genomic_DNA"/>
</dbReference>
<dbReference type="GO" id="GO:0008483">
    <property type="term" value="F:transaminase activity"/>
    <property type="evidence" value="ECO:0007669"/>
    <property type="project" value="UniProtKB-KW"/>
</dbReference>
<dbReference type="PIRSF" id="PIRSF000521">
    <property type="entry name" value="Transaminase_4ab_Lys_Orn"/>
    <property type="match status" value="1"/>
</dbReference>
<proteinExistence type="inferred from homology"/>
<feature type="binding site" evidence="4">
    <location>
        <position position="132"/>
    </location>
    <ligand>
        <name>N(2)-acetyl-L-ornithine</name>
        <dbReference type="ChEBI" id="CHEBI:57805"/>
    </ligand>
</feature>
<dbReference type="InterPro" id="IPR049704">
    <property type="entry name" value="Aminotrans_3_PPA_site"/>
</dbReference>
<dbReference type="RefSeq" id="WP_377379582.1">
    <property type="nucleotide sequence ID" value="NZ_JBHSSW010000017.1"/>
</dbReference>
<evidence type="ECO:0000313" key="5">
    <source>
        <dbReference type="EMBL" id="MFC6198937.1"/>
    </source>
</evidence>
<dbReference type="PANTHER" id="PTHR11986">
    <property type="entry name" value="AMINOTRANSFERASE CLASS III"/>
    <property type="match status" value="1"/>
</dbReference>
<dbReference type="InterPro" id="IPR015421">
    <property type="entry name" value="PyrdxlP-dep_Trfase_major"/>
</dbReference>
<keyword evidence="1 4" id="KW-0032">Aminotransferase</keyword>
<name>A0ABW1SCE0_9PROT</name>
<dbReference type="SUPFAM" id="SSF53383">
    <property type="entry name" value="PLP-dependent transferases"/>
    <property type="match status" value="1"/>
</dbReference>
<dbReference type="PROSITE" id="PS00600">
    <property type="entry name" value="AA_TRANSFER_CLASS_3"/>
    <property type="match status" value="1"/>
</dbReference>
<dbReference type="Gene3D" id="3.40.640.10">
    <property type="entry name" value="Type I PLP-dependent aspartate aminotransferase-like (Major domain)"/>
    <property type="match status" value="1"/>
</dbReference>
<reference evidence="6" key="1">
    <citation type="journal article" date="2019" name="Int. J. Syst. Evol. Microbiol.">
        <title>The Global Catalogue of Microorganisms (GCM) 10K type strain sequencing project: providing services to taxonomists for standard genome sequencing and annotation.</title>
        <authorList>
            <consortium name="The Broad Institute Genomics Platform"/>
            <consortium name="The Broad Institute Genome Sequencing Center for Infectious Disease"/>
            <person name="Wu L."/>
            <person name="Ma J."/>
        </authorList>
    </citation>
    <scope>NUCLEOTIDE SEQUENCE [LARGE SCALE GENOMIC DNA]</scope>
    <source>
        <strain evidence="6">CGMCC-1.15741</strain>
    </source>
</reference>
<comment type="subcellular location">
    <subcellularLocation>
        <location evidence="4">Cytoplasm</location>
    </subcellularLocation>
</comment>
<dbReference type="InterPro" id="IPR004636">
    <property type="entry name" value="AcOrn/SuccOrn_fam"/>
</dbReference>
<sequence length="396" mass="42674">MREAMLPVYAPPTEVFERGEGMRLFTTEGDAYLDFISGIAVNALGHAHPRMIEALNDQAHKLWHTSNMFRVPAGEQLAEKYCAKTFADQVFFTNSGTEAIECALKTARKYHYVNGEPHRQEFITFTGAFHGRSFGAINAGGNPAYLEGFGEPMAGFRQLEFGNMEAVRNAITKDTCAVLIEPVQGEGGVREVPVEELIELRKLCDETGTLLIYDEVQCGAGRTGKLFAHQWADGKADPDIMAVAKGVGGGFPLGACLVTEEAGKGMKPGSHGSTYGGNPLAMAVGNVVFDTLCEDGFLEQVQQVAGTLKQGLASLKDRYPELVEDVRGKGLLTGIKLKTPNKALQVKARDHKLLCGVAGDNVLRLAPPLIATDEDIREAINILDACLADTSPEDTA</sequence>
<comment type="miscellaneous">
    <text evidence="4">May also have succinyldiaminopimelate aminotransferase activity, thus carrying out the corresponding step in lysine biosynthesis.</text>
</comment>
<evidence type="ECO:0000256" key="1">
    <source>
        <dbReference type="ARBA" id="ARBA00022576"/>
    </source>
</evidence>
<gene>
    <name evidence="4" type="primary">argD</name>
    <name evidence="5" type="ORF">ACFQDM_12660</name>
</gene>
<keyword evidence="3 4" id="KW-0663">Pyridoxal phosphate</keyword>
<evidence type="ECO:0000256" key="3">
    <source>
        <dbReference type="ARBA" id="ARBA00022898"/>
    </source>
</evidence>
<dbReference type="Pfam" id="PF00202">
    <property type="entry name" value="Aminotran_3"/>
    <property type="match status" value="1"/>
</dbReference>
<comment type="subunit">
    <text evidence="4">Homodimer.</text>
</comment>
<feature type="binding site" evidence="4">
    <location>
        <begin position="214"/>
        <end position="217"/>
    </location>
    <ligand>
        <name>pyridoxal 5'-phosphate</name>
        <dbReference type="ChEBI" id="CHEBI:597326"/>
    </ligand>
</feature>
<dbReference type="EC" id="2.6.1.11" evidence="4"/>
<dbReference type="InterPro" id="IPR005814">
    <property type="entry name" value="Aminotrans_3"/>
</dbReference>
<comment type="cofactor">
    <cofactor evidence="4">
        <name>pyridoxal 5'-phosphate</name>
        <dbReference type="ChEBI" id="CHEBI:597326"/>
    </cofactor>
    <text evidence="4">Binds 1 pyridoxal phosphate per subunit.</text>
</comment>
<dbReference type="Proteomes" id="UP001596303">
    <property type="component" value="Unassembled WGS sequence"/>
</dbReference>
<dbReference type="CDD" id="cd00610">
    <property type="entry name" value="OAT_like"/>
    <property type="match status" value="1"/>
</dbReference>
<comment type="pathway">
    <text evidence="4">Amino-acid biosynthesis; L-arginine biosynthesis; N(2)-acetyl-L-ornithine from L-glutamate: step 4/4.</text>
</comment>
<feature type="binding site" evidence="4">
    <location>
        <position position="129"/>
    </location>
    <ligand>
        <name>pyridoxal 5'-phosphate</name>
        <dbReference type="ChEBI" id="CHEBI:597326"/>
    </ligand>
</feature>
<feature type="binding site" evidence="4">
    <location>
        <position position="274"/>
    </location>
    <ligand>
        <name>pyridoxal 5'-phosphate</name>
        <dbReference type="ChEBI" id="CHEBI:597326"/>
    </ligand>
</feature>
<evidence type="ECO:0000313" key="6">
    <source>
        <dbReference type="Proteomes" id="UP001596303"/>
    </source>
</evidence>
<comment type="caution">
    <text evidence="5">The sequence shown here is derived from an EMBL/GenBank/DDBJ whole genome shotgun (WGS) entry which is preliminary data.</text>
</comment>
<comment type="catalytic activity">
    <reaction evidence="4">
        <text>N(2)-acetyl-L-ornithine + 2-oxoglutarate = N-acetyl-L-glutamate 5-semialdehyde + L-glutamate</text>
        <dbReference type="Rhea" id="RHEA:18049"/>
        <dbReference type="ChEBI" id="CHEBI:16810"/>
        <dbReference type="ChEBI" id="CHEBI:29123"/>
        <dbReference type="ChEBI" id="CHEBI:29985"/>
        <dbReference type="ChEBI" id="CHEBI:57805"/>
        <dbReference type="EC" id="2.6.1.11"/>
    </reaction>
</comment>
<dbReference type="InterPro" id="IPR050103">
    <property type="entry name" value="Class-III_PLP-dep_AT"/>
</dbReference>
<comment type="similarity">
    <text evidence="4">Belongs to the class-III pyridoxal-phosphate-dependent aminotransferase family. ArgD subfamily.</text>
</comment>
<feature type="binding site" evidence="4">
    <location>
        <begin position="96"/>
        <end position="97"/>
    </location>
    <ligand>
        <name>pyridoxal 5'-phosphate</name>
        <dbReference type="ChEBI" id="CHEBI:597326"/>
    </ligand>
</feature>
<dbReference type="Gene3D" id="3.90.1150.10">
    <property type="entry name" value="Aspartate Aminotransferase, domain 1"/>
    <property type="match status" value="1"/>
</dbReference>